<dbReference type="InterPro" id="IPR008271">
    <property type="entry name" value="Ser/Thr_kinase_AS"/>
</dbReference>
<feature type="binding site" evidence="6">
    <location>
        <position position="74"/>
    </location>
    <ligand>
        <name>ATP</name>
        <dbReference type="ChEBI" id="CHEBI:30616"/>
    </ligand>
</feature>
<evidence type="ECO:0000256" key="6">
    <source>
        <dbReference type="PROSITE-ProRule" id="PRU10141"/>
    </source>
</evidence>
<evidence type="ECO:0000313" key="9">
    <source>
        <dbReference type="EMBL" id="OAD78235.1"/>
    </source>
</evidence>
<protein>
    <recommendedName>
        <fullName evidence="8">Protein kinase domain-containing protein</fullName>
    </recommendedName>
</protein>
<dbReference type="OrthoDB" id="40902at2759"/>
<sequence>MSKAPLMKRIITLFKKTHEKDEEPTYPAELERVYKVTRKTLGVGSFAVVKECIHRTTHQAFALKIILKKAIAGKEHMLDSELDILKQVRHPHIVSMHGLYESKDAVYIVTDLAGGGELFQQLLKKGNYTEKDAANLIRQMLEGLSYLHKCDIVHRDMKPENLLFQTTDENASLMITDFGLSKILKNHDDVLTTACGTPGYVAPEVLLQTGYGKPVDLWSVGVITFTLLSGYTPFWGDDQASLFESIIAGKYEFDEDYWSDISDPAKDLINKLLTFEPSKRITADEALLHPWITNDQVAGPRTTTNLVPNVRRGISSQKSLKSVVTAMTLLSVWRHGLHEATHRRASGEKHAKRENVVQTLDVTKSGEVHSTLAAHS</sequence>
<evidence type="ECO:0000256" key="1">
    <source>
        <dbReference type="ARBA" id="ARBA00022527"/>
    </source>
</evidence>
<evidence type="ECO:0000256" key="2">
    <source>
        <dbReference type="ARBA" id="ARBA00022679"/>
    </source>
</evidence>
<dbReference type="InterPro" id="IPR000719">
    <property type="entry name" value="Prot_kinase_dom"/>
</dbReference>
<comment type="similarity">
    <text evidence="7">Belongs to the protein kinase superfamily.</text>
</comment>
<name>A0A162Y4B1_PHYB8</name>
<dbReference type="EMBL" id="KV440973">
    <property type="protein sequence ID" value="OAD78235.1"/>
    <property type="molecule type" value="Genomic_DNA"/>
</dbReference>
<dbReference type="GO" id="GO:0005524">
    <property type="term" value="F:ATP binding"/>
    <property type="evidence" value="ECO:0007669"/>
    <property type="project" value="UniProtKB-UniRule"/>
</dbReference>
<reference evidence="10" key="1">
    <citation type="submission" date="2015-06" db="EMBL/GenBank/DDBJ databases">
        <title>Expansion of signal transduction pathways in fungi by whole-genome duplication.</title>
        <authorList>
            <consortium name="DOE Joint Genome Institute"/>
            <person name="Corrochano L.M."/>
            <person name="Kuo A."/>
            <person name="Marcet-Houben M."/>
            <person name="Polaino S."/>
            <person name="Salamov A."/>
            <person name="Villalobos J.M."/>
            <person name="Alvarez M.I."/>
            <person name="Avalos J."/>
            <person name="Benito E.P."/>
            <person name="Benoit I."/>
            <person name="Burger G."/>
            <person name="Camino L.P."/>
            <person name="Canovas D."/>
            <person name="Cerda-Olmedo E."/>
            <person name="Cheng J.-F."/>
            <person name="Dominguez A."/>
            <person name="Elias M."/>
            <person name="Eslava A.P."/>
            <person name="Glaser F."/>
            <person name="Grimwood J."/>
            <person name="Gutierrez G."/>
            <person name="Heitman J."/>
            <person name="Henrissat B."/>
            <person name="Iturriaga E.A."/>
            <person name="Lang B.F."/>
            <person name="Lavin J.L."/>
            <person name="Lee S."/>
            <person name="Li W."/>
            <person name="Lindquist E."/>
            <person name="Lopez-Garcia S."/>
            <person name="Luque E.M."/>
            <person name="Marcos A.T."/>
            <person name="Martin J."/>
            <person name="McCluskey K."/>
            <person name="Medina H.R."/>
            <person name="Miralles-Duran A."/>
            <person name="Miyazaki A."/>
            <person name="Munoz-Torres E."/>
            <person name="Oguiza J.A."/>
            <person name="Ohm R."/>
            <person name="Olmedo M."/>
            <person name="Orejas M."/>
            <person name="Ortiz-Castellanos L."/>
            <person name="Pisabarro A.G."/>
            <person name="Rodriguez-Romero J."/>
            <person name="Ruiz-Herrera J."/>
            <person name="Ruiz-Vazquez R."/>
            <person name="Sanz C."/>
            <person name="Schackwitz W."/>
            <person name="Schmutz J."/>
            <person name="Shahriari M."/>
            <person name="Shelest E."/>
            <person name="Silva-Franco F."/>
            <person name="Soanes D."/>
            <person name="Syed K."/>
            <person name="Tagua V.G."/>
            <person name="Talbot N.J."/>
            <person name="Thon M."/>
            <person name="De vries R.P."/>
            <person name="Wiebenga A."/>
            <person name="Yadav J.S."/>
            <person name="Braun E.L."/>
            <person name="Baker S."/>
            <person name="Garre V."/>
            <person name="Horwitz B."/>
            <person name="Torres-Martinez S."/>
            <person name="Idnurm A."/>
            <person name="Herrera-Estrella A."/>
            <person name="Gabaldon T."/>
            <person name="Grigoriev I.V."/>
        </authorList>
    </citation>
    <scope>NUCLEOTIDE SEQUENCE [LARGE SCALE GENOMIC DNA]</scope>
    <source>
        <strain evidence="10">NRRL 1555(-)</strain>
    </source>
</reference>
<evidence type="ECO:0000259" key="8">
    <source>
        <dbReference type="PROSITE" id="PS50011"/>
    </source>
</evidence>
<dbReference type="PROSITE" id="PS50011">
    <property type="entry name" value="PROTEIN_KINASE_DOM"/>
    <property type="match status" value="1"/>
</dbReference>
<dbReference type="PROSITE" id="PS00108">
    <property type="entry name" value="PROTEIN_KINASE_ST"/>
    <property type="match status" value="1"/>
</dbReference>
<evidence type="ECO:0000313" key="10">
    <source>
        <dbReference type="Proteomes" id="UP000077315"/>
    </source>
</evidence>
<accession>A0A162Y4B1</accession>
<dbReference type="SMART" id="SM00220">
    <property type="entry name" value="S_TKc"/>
    <property type="match status" value="1"/>
</dbReference>
<keyword evidence="4" id="KW-0418">Kinase</keyword>
<evidence type="ECO:0000256" key="7">
    <source>
        <dbReference type="RuleBase" id="RU000304"/>
    </source>
</evidence>
<keyword evidence="2" id="KW-0808">Transferase</keyword>
<evidence type="ECO:0000256" key="5">
    <source>
        <dbReference type="ARBA" id="ARBA00022840"/>
    </source>
</evidence>
<dbReference type="STRING" id="763407.A0A162Y4B1"/>
<keyword evidence="1 7" id="KW-0723">Serine/threonine-protein kinase</keyword>
<dbReference type="Gene3D" id="3.30.200.20">
    <property type="entry name" value="Phosphorylase Kinase, domain 1"/>
    <property type="match status" value="1"/>
</dbReference>
<feature type="domain" description="Protein kinase" evidence="8">
    <location>
        <begin position="35"/>
        <end position="292"/>
    </location>
</feature>
<organism evidence="9 10">
    <name type="scientific">Phycomyces blakesleeanus (strain ATCC 8743b / DSM 1359 / FGSC 10004 / NBRC 33097 / NRRL 1555)</name>
    <dbReference type="NCBI Taxonomy" id="763407"/>
    <lineage>
        <taxon>Eukaryota</taxon>
        <taxon>Fungi</taxon>
        <taxon>Fungi incertae sedis</taxon>
        <taxon>Mucoromycota</taxon>
        <taxon>Mucoromycotina</taxon>
        <taxon>Mucoromycetes</taxon>
        <taxon>Mucorales</taxon>
        <taxon>Phycomycetaceae</taxon>
        <taxon>Phycomyces</taxon>
    </lineage>
</organism>
<evidence type="ECO:0000256" key="3">
    <source>
        <dbReference type="ARBA" id="ARBA00022741"/>
    </source>
</evidence>
<dbReference type="InParanoid" id="A0A162Y4B1"/>
<dbReference type="GeneID" id="28989739"/>
<dbReference type="InterPro" id="IPR011009">
    <property type="entry name" value="Kinase-like_dom_sf"/>
</dbReference>
<dbReference type="CDD" id="cd05117">
    <property type="entry name" value="STKc_CAMK"/>
    <property type="match status" value="1"/>
</dbReference>
<dbReference type="InterPro" id="IPR017441">
    <property type="entry name" value="Protein_kinase_ATP_BS"/>
</dbReference>
<dbReference type="Gene3D" id="1.10.510.10">
    <property type="entry name" value="Transferase(Phosphotransferase) domain 1"/>
    <property type="match status" value="1"/>
</dbReference>
<keyword evidence="3 6" id="KW-0547">Nucleotide-binding</keyword>
<keyword evidence="10" id="KW-1185">Reference proteome</keyword>
<dbReference type="GO" id="GO:0004674">
    <property type="term" value="F:protein serine/threonine kinase activity"/>
    <property type="evidence" value="ECO:0007669"/>
    <property type="project" value="UniProtKB-KW"/>
</dbReference>
<proteinExistence type="inferred from homology"/>
<dbReference type="SUPFAM" id="SSF56112">
    <property type="entry name" value="Protein kinase-like (PK-like)"/>
    <property type="match status" value="1"/>
</dbReference>
<keyword evidence="5 6" id="KW-0067">ATP-binding</keyword>
<dbReference type="PANTHER" id="PTHR24347">
    <property type="entry name" value="SERINE/THREONINE-PROTEIN KINASE"/>
    <property type="match status" value="1"/>
</dbReference>
<dbReference type="VEuPathDB" id="FungiDB:PHYBLDRAFT_121833"/>
<dbReference type="Proteomes" id="UP000077315">
    <property type="component" value="Unassembled WGS sequence"/>
</dbReference>
<dbReference type="FunFam" id="1.10.510.10:FF:000026">
    <property type="entry name" value="Calcium/calmodulin-dependent protein kinase type 1"/>
    <property type="match status" value="1"/>
</dbReference>
<evidence type="ECO:0000256" key="4">
    <source>
        <dbReference type="ARBA" id="ARBA00022777"/>
    </source>
</evidence>
<gene>
    <name evidence="9" type="ORF">PHYBLDRAFT_121833</name>
</gene>
<dbReference type="Pfam" id="PF00069">
    <property type="entry name" value="Pkinase"/>
    <property type="match status" value="1"/>
</dbReference>
<dbReference type="FunFam" id="3.30.200.20:FF:000042">
    <property type="entry name" value="Aurora kinase A"/>
    <property type="match status" value="1"/>
</dbReference>
<dbReference type="RefSeq" id="XP_018296275.1">
    <property type="nucleotide sequence ID" value="XM_018428833.1"/>
</dbReference>
<dbReference type="AlphaFoldDB" id="A0A162Y4B1"/>
<dbReference type="PROSITE" id="PS00107">
    <property type="entry name" value="PROTEIN_KINASE_ATP"/>
    <property type="match status" value="1"/>
</dbReference>